<dbReference type="AlphaFoldDB" id="W7V3F8"/>
<dbReference type="eggNOG" id="COG1262">
    <property type="taxonomic scope" value="Bacteria"/>
</dbReference>
<dbReference type="SUPFAM" id="SSF52218">
    <property type="entry name" value="Flavoproteins"/>
    <property type="match status" value="1"/>
</dbReference>
<dbReference type="eggNOG" id="COG0716">
    <property type="taxonomic scope" value="Bacteria"/>
</dbReference>
<name>W7V3F8_RUMFL</name>
<dbReference type="PANTHER" id="PTHR39201:SF1">
    <property type="entry name" value="FLAVODOXIN-LIKE DOMAIN-CONTAINING PROTEIN"/>
    <property type="match status" value="1"/>
</dbReference>
<gene>
    <name evidence="3" type="ORF">RF007C_05715</name>
</gene>
<feature type="transmembrane region" description="Helical" evidence="1">
    <location>
        <begin position="187"/>
        <end position="207"/>
    </location>
</feature>
<keyword evidence="4" id="KW-1185">Reference proteome</keyword>
<dbReference type="PROSITE" id="PS50902">
    <property type="entry name" value="FLAVODOXIN_LIKE"/>
    <property type="match status" value="1"/>
</dbReference>
<dbReference type="OrthoDB" id="9768004at2"/>
<dbReference type="Proteomes" id="UP000019365">
    <property type="component" value="Unassembled WGS sequence"/>
</dbReference>
<proteinExistence type="predicted"/>
<comment type="caution">
    <text evidence="3">The sequence shown here is derived from an EMBL/GenBank/DDBJ whole genome shotgun (WGS) entry which is preliminary data.</text>
</comment>
<dbReference type="Pfam" id="PF03781">
    <property type="entry name" value="FGE-sulfatase"/>
    <property type="match status" value="1"/>
</dbReference>
<organism evidence="3 4">
    <name type="scientific">Ruminococcus flavefaciens 007c</name>
    <dbReference type="NCBI Taxonomy" id="1341157"/>
    <lineage>
        <taxon>Bacteria</taxon>
        <taxon>Bacillati</taxon>
        <taxon>Bacillota</taxon>
        <taxon>Clostridia</taxon>
        <taxon>Eubacteriales</taxon>
        <taxon>Oscillospiraceae</taxon>
        <taxon>Ruminococcus</taxon>
    </lineage>
</organism>
<protein>
    <recommendedName>
        <fullName evidence="2">Flavodoxin-like domain-containing protein</fullName>
    </recommendedName>
</protein>
<feature type="transmembrane region" description="Helical" evidence="1">
    <location>
        <begin position="7"/>
        <end position="26"/>
    </location>
</feature>
<dbReference type="PANTHER" id="PTHR39201">
    <property type="entry name" value="EXPORTED PROTEIN-RELATED"/>
    <property type="match status" value="1"/>
</dbReference>
<evidence type="ECO:0000259" key="2">
    <source>
        <dbReference type="PROSITE" id="PS50902"/>
    </source>
</evidence>
<evidence type="ECO:0000313" key="3">
    <source>
        <dbReference type="EMBL" id="EWM55172.1"/>
    </source>
</evidence>
<dbReference type="SUPFAM" id="SSF56436">
    <property type="entry name" value="C-type lectin-like"/>
    <property type="match status" value="1"/>
</dbReference>
<feature type="transmembrane region" description="Helical" evidence="1">
    <location>
        <begin position="219"/>
        <end position="241"/>
    </location>
</feature>
<feature type="transmembrane region" description="Helical" evidence="1">
    <location>
        <begin position="112"/>
        <end position="133"/>
    </location>
</feature>
<feature type="transmembrane region" description="Helical" evidence="1">
    <location>
        <begin position="32"/>
        <end position="51"/>
    </location>
</feature>
<sequence>MQTKTGIIKRIVDAVLTVLLLFLMAYQVTSDVLHEWLGIGMTVTLILHHILNRKWYKSVFKGKYTSYRITMTAVNTFMLAAIALTALSGMAMSGHAVPFMYGFINVMTARTLHLAMSYWSFILMGIHIGLHIKAMTAKLPDKGKIVFNAILTGVSGVGLWLFLKSGIINYITFQTHFAFLDYTTAKWLIILQNLAMLLFFVLVGYVLSEVATKGKDKKYSLKPLICFVIAVIIGIVLNLAVKESSTENGLWNSSWQTSQSTSAQTTAKQKEPDTTAQDHTTVSTAVNDSFILIEGGSFNMGSPDSENWRIDDETLHEVTVSAFYIDPYEALQSDYEALMSSDPSTFDGEGLPVDNISWLEAVKYANARSKAAGLTPAYTIGDGEVVWDRSANGYRLPTEAEWEYACRAGTETPFNTEHSLSADDANFYGHYPYEIEENYFDDEVLEARPGEYRQTTVAVGSFEPNAWGLYDCHGNVNEWCWDYYGEYDTSQTVAPTGTESGTRHVYRGGGWNDFAKNMRSAYRAAGQADMKSYNLGVRLVRNADNAPDKKLTAKENVKPEKDGKVLIAYFSWSGNTRDIAHSIDSRIDADIIELTPAKPYSTDYNTVLMEAQEDQHKNARPELNEHIDNMEQYDIILLGYPNWWASIPMPIATFLESYDFSGKTIIPFCSHGGGRFGQSLTAIAKLAPDSDIGEGLSVHYSGGSTLDDDISEWIKENGIEEK</sequence>
<keyword evidence="1" id="KW-0812">Transmembrane</keyword>
<dbReference type="InterPro" id="IPR016187">
    <property type="entry name" value="CTDL_fold"/>
</dbReference>
<feature type="transmembrane region" description="Helical" evidence="1">
    <location>
        <begin position="145"/>
        <end position="167"/>
    </location>
</feature>
<reference evidence="3 4" key="1">
    <citation type="journal article" date="2014" name="PLoS ONE">
        <title>Rumen cellulosomics: divergent fiber-degrading strategies revealed by comparative genome-wide analysis of six ruminococcal strains.</title>
        <authorList>
            <person name="Dassa B."/>
            <person name="Borovok I."/>
            <person name="Ruimy-Israeli V."/>
            <person name="Lamed R."/>
            <person name="Flint H.J."/>
            <person name="Duncan S.H."/>
            <person name="Henrissat B."/>
            <person name="Coutinho P."/>
            <person name="Morrison M."/>
            <person name="Mosoni P."/>
            <person name="Yeoman C.J."/>
            <person name="White B.A."/>
            <person name="Bayer E.A."/>
        </authorList>
    </citation>
    <scope>NUCLEOTIDE SEQUENCE [LARGE SCALE GENOMIC DNA]</scope>
    <source>
        <strain evidence="3 4">007c</strain>
    </source>
</reference>
<dbReference type="Gene3D" id="3.90.1580.10">
    <property type="entry name" value="paralog of FGE (formylglycine-generating enzyme)"/>
    <property type="match status" value="1"/>
</dbReference>
<keyword evidence="1" id="KW-1133">Transmembrane helix</keyword>
<dbReference type="GO" id="GO:0010181">
    <property type="term" value="F:FMN binding"/>
    <property type="evidence" value="ECO:0007669"/>
    <property type="project" value="InterPro"/>
</dbReference>
<evidence type="ECO:0000313" key="4">
    <source>
        <dbReference type="Proteomes" id="UP000019365"/>
    </source>
</evidence>
<dbReference type="RefSeq" id="WP_082316656.1">
    <property type="nucleotide sequence ID" value="NZ_ATAX01000006.1"/>
</dbReference>
<feature type="transmembrane region" description="Helical" evidence="1">
    <location>
        <begin position="72"/>
        <end position="92"/>
    </location>
</feature>
<dbReference type="Pfam" id="PF12682">
    <property type="entry name" value="Flavodoxin_4"/>
    <property type="match status" value="1"/>
</dbReference>
<dbReference type="InterPro" id="IPR029039">
    <property type="entry name" value="Flavoprotein-like_sf"/>
</dbReference>
<accession>W7V3F8</accession>
<dbReference type="GO" id="GO:0016651">
    <property type="term" value="F:oxidoreductase activity, acting on NAD(P)H"/>
    <property type="evidence" value="ECO:0007669"/>
    <property type="project" value="UniProtKB-ARBA"/>
</dbReference>
<evidence type="ECO:0000256" key="1">
    <source>
        <dbReference type="SAM" id="Phobius"/>
    </source>
</evidence>
<dbReference type="Gene3D" id="3.40.50.360">
    <property type="match status" value="1"/>
</dbReference>
<dbReference type="InterPro" id="IPR042095">
    <property type="entry name" value="SUMF_sf"/>
</dbReference>
<keyword evidence="1" id="KW-0472">Membrane</keyword>
<dbReference type="PATRIC" id="fig|1341157.4.peg.279"/>
<dbReference type="InterPro" id="IPR008254">
    <property type="entry name" value="Flavodoxin/NO_synth"/>
</dbReference>
<dbReference type="EMBL" id="ATAX01000006">
    <property type="protein sequence ID" value="EWM55172.1"/>
    <property type="molecule type" value="Genomic_DNA"/>
</dbReference>
<feature type="domain" description="Flavodoxin-like" evidence="2">
    <location>
        <begin position="565"/>
        <end position="722"/>
    </location>
</feature>
<dbReference type="InterPro" id="IPR005532">
    <property type="entry name" value="SUMF_dom"/>
</dbReference>